<dbReference type="EMBL" id="BSRX01000019">
    <property type="protein sequence ID" value="GLW55536.1"/>
    <property type="molecule type" value="Genomic_DNA"/>
</dbReference>
<dbReference type="Gene3D" id="1.10.10.60">
    <property type="entry name" value="Homeodomain-like"/>
    <property type="match status" value="1"/>
</dbReference>
<organism evidence="2 3">
    <name type="scientific">Kitasatospora phosalacinea</name>
    <dbReference type="NCBI Taxonomy" id="2065"/>
    <lineage>
        <taxon>Bacteria</taxon>
        <taxon>Bacillati</taxon>
        <taxon>Actinomycetota</taxon>
        <taxon>Actinomycetes</taxon>
        <taxon>Kitasatosporales</taxon>
        <taxon>Streptomycetaceae</taxon>
        <taxon>Kitasatospora</taxon>
    </lineage>
</organism>
<name>A0A9W6PI42_9ACTN</name>
<evidence type="ECO:0000313" key="3">
    <source>
        <dbReference type="Proteomes" id="UP001165143"/>
    </source>
</evidence>
<feature type="region of interest" description="Disordered" evidence="1">
    <location>
        <begin position="42"/>
        <end position="108"/>
    </location>
</feature>
<gene>
    <name evidence="2" type="ORF">Kpho01_35470</name>
</gene>
<evidence type="ECO:0008006" key="4">
    <source>
        <dbReference type="Google" id="ProtNLM"/>
    </source>
</evidence>
<dbReference type="Proteomes" id="UP001165143">
    <property type="component" value="Unassembled WGS sequence"/>
</dbReference>
<reference evidence="2" key="1">
    <citation type="submission" date="2023-02" db="EMBL/GenBank/DDBJ databases">
        <title>Kitasatospora phosalacinea NBRC 14362.</title>
        <authorList>
            <person name="Ichikawa N."/>
            <person name="Sato H."/>
            <person name="Tonouchi N."/>
        </authorList>
    </citation>
    <scope>NUCLEOTIDE SEQUENCE</scope>
    <source>
        <strain evidence="2">NBRC 14362</strain>
    </source>
</reference>
<proteinExistence type="predicted"/>
<evidence type="ECO:0000313" key="2">
    <source>
        <dbReference type="EMBL" id="GLW55536.1"/>
    </source>
</evidence>
<protein>
    <recommendedName>
        <fullName evidence="4">HTH araC/xylS-type domain-containing protein</fullName>
    </recommendedName>
</protein>
<evidence type="ECO:0000256" key="1">
    <source>
        <dbReference type="SAM" id="MobiDB-lite"/>
    </source>
</evidence>
<dbReference type="AlphaFoldDB" id="A0A9W6PI42"/>
<accession>A0A9W6PI42</accession>
<sequence length="179" mass="19394">MPVAAPVDEPDHATTLLLRTDRREPVLVGLRARAAYYRAPPGRSCVRDRMRPGRPRPARTFAERSRRRRPAAGRTAGPGTPTTGSPPTRCRPRRGAGRPPGTVGAAARPHLGDCRLHVLCTDATGLSPERFARIERVRAVLAAGPGRWAEVAAAGHYDRAHLMVEFRRFTGVAPAACTD</sequence>
<feature type="compositionally biased region" description="Low complexity" evidence="1">
    <location>
        <begin position="97"/>
        <end position="108"/>
    </location>
</feature>
<comment type="caution">
    <text evidence="2">The sequence shown here is derived from an EMBL/GenBank/DDBJ whole genome shotgun (WGS) entry which is preliminary data.</text>
</comment>
<feature type="compositionally biased region" description="Low complexity" evidence="1">
    <location>
        <begin position="72"/>
        <end position="88"/>
    </location>
</feature>